<feature type="region of interest" description="Disordered" evidence="11">
    <location>
        <begin position="1"/>
        <end position="38"/>
    </location>
</feature>
<dbReference type="PANTHER" id="PTHR43520">
    <property type="entry name" value="ATP7, ISOFORM B"/>
    <property type="match status" value="1"/>
</dbReference>
<dbReference type="NCBIfam" id="TIGR01525">
    <property type="entry name" value="ATPase-IB_hvy"/>
    <property type="match status" value="1"/>
</dbReference>
<dbReference type="PROSITE" id="PS00154">
    <property type="entry name" value="ATPASE_E1_E2"/>
    <property type="match status" value="1"/>
</dbReference>
<dbReference type="Pfam" id="PF19335">
    <property type="entry name" value="HMBD"/>
    <property type="match status" value="1"/>
</dbReference>
<sequence length="785" mass="83503">MSSSAHQHEPNHPHPAGRPTAPGSREDPVCGMPVKPDSAYSEQYQGETYRFCSQKCQDRFHAEPTRYLDPQHAAEQTEQAPEPTAASEYTCPMHPEIRRPGPGACPICGMALEPVMAQLDEEENPELKDFTRRFWWTLPLTIMVTTLAMAGHALPLFHGSTQNWVELALASPVTLWAGWPFFVRGVASLRQRSPNMWTLIGLGTSAAYLYSVAATLAPQLFPLNFMQDGRIGVYFEASAVIISLTLLGQVLELKARSQASAAIKSLLGLAPKTARRINPDGQEEDVALDDVQLGDHLRVRPGEKVPADGKVLEGESSVDESMLTGEPVPVLKQPGDALIGATLNANGSLVMEAQKVGGDTTLAQIVQMVARAQRSKAPMQRMADTIAGYFVVGVISIALLTLFGWGLFGPEPSWVFGLINAVAVLIIACPCALGLATPMSIMVSTGMGASNGVLFRDASAIENLRKIDTLIVDKTGTLTEGRPVFHSVEGTQQVEPNEVLRLAASLDQGSEHPLAHAIVEHARAEGLELATPEQFESGSGIGVRGQIEGRQIQLGNSALMEDAGVDLSALHKRAEQLRADAISIVYLAADGGLAGLLAVSDPIKATSREAVNKLQAEGVTVIMATGDGLTTARAVARQLGIEEVHGEVKPQDKERLVADLQGQGRRVAMAGDGINDAPALARAEVGIAMGTGTDVAMSSAQVTLVKGDLMGILRARSLSVATVKNMRQNLGFALLYNAMGIPLAAGLLYPLTGHLLSPMIAALAMSVSSASVVFNALRLRRVVID</sequence>
<dbReference type="SUPFAM" id="SSF56784">
    <property type="entry name" value="HAD-like"/>
    <property type="match status" value="1"/>
</dbReference>
<gene>
    <name evidence="13" type="ORF">PH586_10500</name>
</gene>
<comment type="similarity">
    <text evidence="2 10">Belongs to the cation transport ATPase (P-type) (TC 3.A.3) family. Type IB subfamily.</text>
</comment>
<dbReference type="EMBL" id="JAQJZJ010000004">
    <property type="protein sequence ID" value="MDA7086811.1"/>
    <property type="molecule type" value="Genomic_DNA"/>
</dbReference>
<keyword evidence="9 10" id="KW-0472">Membrane</keyword>
<dbReference type="Pfam" id="PF00122">
    <property type="entry name" value="E1-E2_ATPase"/>
    <property type="match status" value="1"/>
</dbReference>
<dbReference type="InterPro" id="IPR012348">
    <property type="entry name" value="RNR-like"/>
</dbReference>
<evidence type="ECO:0000256" key="8">
    <source>
        <dbReference type="ARBA" id="ARBA00022989"/>
    </source>
</evidence>
<dbReference type="InterPro" id="IPR009078">
    <property type="entry name" value="Ferritin-like_SF"/>
</dbReference>
<keyword evidence="10" id="KW-1003">Cell membrane</keyword>
<dbReference type="CDD" id="cd02094">
    <property type="entry name" value="P-type_ATPase_Cu-like"/>
    <property type="match status" value="1"/>
</dbReference>
<dbReference type="Pfam" id="PF00702">
    <property type="entry name" value="Hydrolase"/>
    <property type="match status" value="1"/>
</dbReference>
<dbReference type="InterPro" id="IPR008250">
    <property type="entry name" value="ATPase_P-typ_transduc_dom_A_sf"/>
</dbReference>
<dbReference type="Gene3D" id="3.40.50.1000">
    <property type="entry name" value="HAD superfamily/HAD-like"/>
    <property type="match status" value="1"/>
</dbReference>
<evidence type="ECO:0000256" key="11">
    <source>
        <dbReference type="SAM" id="MobiDB-lite"/>
    </source>
</evidence>
<keyword evidence="8 10" id="KW-1133">Transmembrane helix</keyword>
<dbReference type="SMART" id="SM00746">
    <property type="entry name" value="TRASH"/>
    <property type="match status" value="1"/>
</dbReference>
<dbReference type="InterPro" id="IPR023214">
    <property type="entry name" value="HAD_sf"/>
</dbReference>
<dbReference type="PRINTS" id="PR00119">
    <property type="entry name" value="CATATPASE"/>
</dbReference>
<dbReference type="PRINTS" id="PR00943">
    <property type="entry name" value="CUATPASE"/>
</dbReference>
<keyword evidence="7" id="KW-1278">Translocase</keyword>
<feature type="transmembrane region" description="Helical" evidence="10">
    <location>
        <begin position="134"/>
        <end position="155"/>
    </location>
</feature>
<keyword evidence="3 10" id="KW-0812">Transmembrane</keyword>
<dbReference type="InterPro" id="IPR011017">
    <property type="entry name" value="TRASH_dom"/>
</dbReference>
<evidence type="ECO:0000256" key="10">
    <source>
        <dbReference type="RuleBase" id="RU362081"/>
    </source>
</evidence>
<dbReference type="InterPro" id="IPR018303">
    <property type="entry name" value="ATPase_P-typ_P_site"/>
</dbReference>
<dbReference type="RefSeq" id="WP_271347710.1">
    <property type="nucleotide sequence ID" value="NZ_JAQJZJ010000004.1"/>
</dbReference>
<dbReference type="SFLD" id="SFLDS00003">
    <property type="entry name" value="Haloacid_Dehalogenase"/>
    <property type="match status" value="1"/>
</dbReference>
<dbReference type="NCBIfam" id="TIGR01494">
    <property type="entry name" value="ATPase_P-type"/>
    <property type="match status" value="1"/>
</dbReference>
<dbReference type="NCBIfam" id="TIGR01511">
    <property type="entry name" value="ATPase-IB1_Cu"/>
    <property type="match status" value="1"/>
</dbReference>
<dbReference type="InterPro" id="IPR027256">
    <property type="entry name" value="P-typ_ATPase_IB"/>
</dbReference>
<evidence type="ECO:0000256" key="5">
    <source>
        <dbReference type="ARBA" id="ARBA00022741"/>
    </source>
</evidence>
<dbReference type="InterPro" id="IPR036412">
    <property type="entry name" value="HAD-like_sf"/>
</dbReference>
<feature type="transmembrane region" description="Helical" evidence="10">
    <location>
        <begin position="414"/>
        <end position="437"/>
    </location>
</feature>
<protein>
    <submittedName>
        <fullName evidence="13">Heavy metal translocating P-type ATPase</fullName>
    </submittedName>
</protein>
<evidence type="ECO:0000256" key="7">
    <source>
        <dbReference type="ARBA" id="ARBA00022967"/>
    </source>
</evidence>
<evidence type="ECO:0000259" key="12">
    <source>
        <dbReference type="SMART" id="SM00746"/>
    </source>
</evidence>
<feature type="transmembrane region" description="Helical" evidence="10">
    <location>
        <begin position="755"/>
        <end position="777"/>
    </location>
</feature>
<keyword evidence="5 10" id="KW-0547">Nucleotide-binding</keyword>
<evidence type="ECO:0000313" key="13">
    <source>
        <dbReference type="EMBL" id="MDA7086811.1"/>
    </source>
</evidence>
<dbReference type="SUPFAM" id="SSF81653">
    <property type="entry name" value="Calcium ATPase, transduction domain A"/>
    <property type="match status" value="1"/>
</dbReference>
<feature type="transmembrane region" description="Helical" evidence="10">
    <location>
        <begin position="730"/>
        <end position="749"/>
    </location>
</feature>
<dbReference type="Gene3D" id="3.40.1110.10">
    <property type="entry name" value="Calcium-transporting ATPase, cytoplasmic domain N"/>
    <property type="match status" value="1"/>
</dbReference>
<dbReference type="Pfam" id="PF04945">
    <property type="entry name" value="YHS"/>
    <property type="match status" value="1"/>
</dbReference>
<evidence type="ECO:0000256" key="3">
    <source>
        <dbReference type="ARBA" id="ARBA00022692"/>
    </source>
</evidence>
<dbReference type="InterPro" id="IPR044492">
    <property type="entry name" value="P_typ_ATPase_HD_dom"/>
</dbReference>
<proteinExistence type="inferred from homology"/>
<comment type="caution">
    <text evidence="13">The sequence shown here is derived from an EMBL/GenBank/DDBJ whole genome shotgun (WGS) entry which is preliminary data.</text>
</comment>
<dbReference type="SFLD" id="SFLDG00002">
    <property type="entry name" value="C1.7:_P-type_atpase_like"/>
    <property type="match status" value="1"/>
</dbReference>
<keyword evidence="4 10" id="KW-0479">Metal-binding</keyword>
<dbReference type="InterPro" id="IPR045800">
    <property type="entry name" value="HMBD"/>
</dbReference>
<dbReference type="InterPro" id="IPR023299">
    <property type="entry name" value="ATPase_P-typ_cyto_dom_N"/>
</dbReference>
<evidence type="ECO:0000256" key="6">
    <source>
        <dbReference type="ARBA" id="ARBA00022840"/>
    </source>
</evidence>
<feature type="transmembrane region" description="Helical" evidence="10">
    <location>
        <begin position="199"/>
        <end position="221"/>
    </location>
</feature>
<comment type="subcellular location">
    <subcellularLocation>
        <location evidence="10">Cell membrane</location>
    </subcellularLocation>
    <subcellularLocation>
        <location evidence="1">Endomembrane system</location>
        <topology evidence="1">Multi-pass membrane protein</topology>
    </subcellularLocation>
</comment>
<feature type="transmembrane region" description="Helical" evidence="10">
    <location>
        <begin position="386"/>
        <end position="408"/>
    </location>
</feature>
<dbReference type="InterPro" id="IPR001757">
    <property type="entry name" value="P_typ_ATPase"/>
</dbReference>
<evidence type="ECO:0000313" key="14">
    <source>
        <dbReference type="Proteomes" id="UP001212042"/>
    </source>
</evidence>
<dbReference type="InterPro" id="IPR059000">
    <property type="entry name" value="ATPase_P-type_domA"/>
</dbReference>
<dbReference type="Gene3D" id="1.10.620.20">
    <property type="entry name" value="Ribonucleotide Reductase, subunit A"/>
    <property type="match status" value="1"/>
</dbReference>
<evidence type="ECO:0000256" key="9">
    <source>
        <dbReference type="ARBA" id="ARBA00023136"/>
    </source>
</evidence>
<dbReference type="SUPFAM" id="SSF47240">
    <property type="entry name" value="Ferritin-like"/>
    <property type="match status" value="1"/>
</dbReference>
<dbReference type="Proteomes" id="UP001212042">
    <property type="component" value="Unassembled WGS sequence"/>
</dbReference>
<reference evidence="13 14" key="1">
    <citation type="submission" date="2023-01" db="EMBL/GenBank/DDBJ databases">
        <title>Pseudomonas SA3-5T sp. nov., isolated from tidal flat sediment.</title>
        <authorList>
            <person name="Kim H.S."/>
            <person name="Kim J.-S."/>
            <person name="Suh M.K."/>
            <person name="Eom M.K."/>
            <person name="Lee J.-S."/>
        </authorList>
    </citation>
    <scope>NUCLEOTIDE SEQUENCE [LARGE SCALE GENOMIC DNA]</scope>
    <source>
        <strain evidence="13 14">SA3-5</strain>
    </source>
</reference>
<dbReference type="SFLD" id="SFLDF00027">
    <property type="entry name" value="p-type_atpase"/>
    <property type="match status" value="1"/>
</dbReference>
<keyword evidence="14" id="KW-1185">Reference proteome</keyword>
<feature type="domain" description="TRASH" evidence="12">
    <location>
        <begin position="27"/>
        <end position="64"/>
    </location>
</feature>
<keyword evidence="6 10" id="KW-0067">ATP-binding</keyword>
<organism evidence="13 14">
    <name type="scientific">Pseudomonas aestuarii</name>
    <dbReference type="NCBI Taxonomy" id="3018340"/>
    <lineage>
        <taxon>Bacteria</taxon>
        <taxon>Pseudomonadati</taxon>
        <taxon>Pseudomonadota</taxon>
        <taxon>Gammaproteobacteria</taxon>
        <taxon>Pseudomonadales</taxon>
        <taxon>Pseudomonadaceae</taxon>
        <taxon>Pseudomonas</taxon>
    </lineage>
</organism>
<feature type="transmembrane region" description="Helical" evidence="10">
    <location>
        <begin position="167"/>
        <end position="187"/>
    </location>
</feature>
<accession>A0ABT4XF15</accession>
<feature type="transmembrane region" description="Helical" evidence="10">
    <location>
        <begin position="233"/>
        <end position="251"/>
    </location>
</feature>
<evidence type="ECO:0000256" key="2">
    <source>
        <dbReference type="ARBA" id="ARBA00006024"/>
    </source>
</evidence>
<name>A0ABT4XF15_9PSED</name>
<dbReference type="InterPro" id="IPR023298">
    <property type="entry name" value="ATPase_P-typ_TM_dom_sf"/>
</dbReference>
<evidence type="ECO:0000256" key="4">
    <source>
        <dbReference type="ARBA" id="ARBA00022723"/>
    </source>
</evidence>
<dbReference type="InterPro" id="IPR007029">
    <property type="entry name" value="YHS_dom"/>
</dbReference>
<evidence type="ECO:0000256" key="1">
    <source>
        <dbReference type="ARBA" id="ARBA00004127"/>
    </source>
</evidence>
<dbReference type="PANTHER" id="PTHR43520:SF8">
    <property type="entry name" value="P-TYPE CU(+) TRANSPORTER"/>
    <property type="match status" value="1"/>
</dbReference>
<feature type="compositionally biased region" description="Basic and acidic residues" evidence="11">
    <location>
        <begin position="1"/>
        <end position="12"/>
    </location>
</feature>
<dbReference type="Gene3D" id="2.70.150.10">
    <property type="entry name" value="Calcium-transporting ATPase, cytoplasmic transduction domain A"/>
    <property type="match status" value="1"/>
</dbReference>
<dbReference type="SUPFAM" id="SSF81665">
    <property type="entry name" value="Calcium ATPase, transmembrane domain M"/>
    <property type="match status" value="1"/>
</dbReference>